<dbReference type="Proteomes" id="UP001408789">
    <property type="component" value="Unassembled WGS sequence"/>
</dbReference>
<proteinExistence type="predicted"/>
<reference evidence="2 3" key="1">
    <citation type="submission" date="2024-04" db="EMBL/GenBank/DDBJ databases">
        <title>The reference genome of an endangered Asteraceae, Deinandra increscens subsp. villosa, native to the Central Coast of California.</title>
        <authorList>
            <person name="Guilliams M."/>
            <person name="Hasenstab-Lehman K."/>
            <person name="Meyer R."/>
            <person name="Mcevoy S."/>
        </authorList>
    </citation>
    <scope>NUCLEOTIDE SEQUENCE [LARGE SCALE GENOMIC DNA]</scope>
    <source>
        <tissue evidence="2">Leaf</tissue>
    </source>
</reference>
<dbReference type="PANTHER" id="PTHR34451">
    <property type="entry name" value="PHD FINGER FAMILY PROTEIN"/>
    <property type="match status" value="1"/>
</dbReference>
<dbReference type="AlphaFoldDB" id="A0AAP0GMM4"/>
<keyword evidence="3" id="KW-1185">Reference proteome</keyword>
<dbReference type="PANTHER" id="PTHR34451:SF7">
    <property type="entry name" value="PHD FINGER FAMILY PROTEIN"/>
    <property type="match status" value="1"/>
</dbReference>
<keyword evidence="1" id="KW-0472">Membrane</keyword>
<keyword evidence="1" id="KW-0812">Transmembrane</keyword>
<organism evidence="2 3">
    <name type="scientific">Deinandra increscens subsp. villosa</name>
    <dbReference type="NCBI Taxonomy" id="3103831"/>
    <lineage>
        <taxon>Eukaryota</taxon>
        <taxon>Viridiplantae</taxon>
        <taxon>Streptophyta</taxon>
        <taxon>Embryophyta</taxon>
        <taxon>Tracheophyta</taxon>
        <taxon>Spermatophyta</taxon>
        <taxon>Magnoliopsida</taxon>
        <taxon>eudicotyledons</taxon>
        <taxon>Gunneridae</taxon>
        <taxon>Pentapetalae</taxon>
        <taxon>asterids</taxon>
        <taxon>campanulids</taxon>
        <taxon>Asterales</taxon>
        <taxon>Asteraceae</taxon>
        <taxon>Asteroideae</taxon>
        <taxon>Heliantheae alliance</taxon>
        <taxon>Madieae</taxon>
        <taxon>Madiinae</taxon>
        <taxon>Deinandra</taxon>
    </lineage>
</organism>
<comment type="caution">
    <text evidence="2">The sequence shown here is derived from an EMBL/GenBank/DDBJ whole genome shotgun (WGS) entry which is preliminary data.</text>
</comment>
<sequence length="212" mass="23545">MRSNGACLPLLYICLPLLFIITKTLILIDPIENFTMGVSDTDTICSFCHCAGENFVHDVWDGHNGKAKKICTSCVLLEHDESFCPTCFDMHVFPSQEECIGCSQCRSFTHARCISGNDGLFKCSTCRNADSLIFDLKEDKQHRKVMDMKAARLLLTAAKIVKAWTSKAHDEAVTSAIVQATNLISDKKRAVGAVERFMKFEKCNDGPSLLDP</sequence>
<accession>A0AAP0GMM4</accession>
<evidence type="ECO:0000313" key="2">
    <source>
        <dbReference type="EMBL" id="KAK9054841.1"/>
    </source>
</evidence>
<evidence type="ECO:0000313" key="3">
    <source>
        <dbReference type="Proteomes" id="UP001408789"/>
    </source>
</evidence>
<dbReference type="EMBL" id="JBCNJP010000025">
    <property type="protein sequence ID" value="KAK9054841.1"/>
    <property type="molecule type" value="Genomic_DNA"/>
</dbReference>
<name>A0AAP0GMM4_9ASTR</name>
<feature type="transmembrane region" description="Helical" evidence="1">
    <location>
        <begin position="7"/>
        <end position="28"/>
    </location>
</feature>
<gene>
    <name evidence="2" type="ORF">SSX86_025920</name>
</gene>
<keyword evidence="1" id="KW-1133">Transmembrane helix</keyword>
<protein>
    <submittedName>
        <fullName evidence="2">Uncharacterized protein</fullName>
    </submittedName>
</protein>
<evidence type="ECO:0000256" key="1">
    <source>
        <dbReference type="SAM" id="Phobius"/>
    </source>
</evidence>